<organism evidence="4 5">
    <name type="scientific">Subtercola lobariae</name>
    <dbReference type="NCBI Taxonomy" id="1588641"/>
    <lineage>
        <taxon>Bacteria</taxon>
        <taxon>Bacillati</taxon>
        <taxon>Actinomycetota</taxon>
        <taxon>Actinomycetes</taxon>
        <taxon>Micrococcales</taxon>
        <taxon>Microbacteriaceae</taxon>
        <taxon>Subtercola</taxon>
    </lineage>
</organism>
<accession>A0A917BHU1</accession>
<dbReference type="SUPFAM" id="SSF51182">
    <property type="entry name" value="RmlC-like cupins"/>
    <property type="match status" value="1"/>
</dbReference>
<name>A0A917BHU1_9MICO</name>
<dbReference type="InterPro" id="IPR014710">
    <property type="entry name" value="RmlC-like_jellyroll"/>
</dbReference>
<dbReference type="AlphaFoldDB" id="A0A917BHU1"/>
<dbReference type="InterPro" id="IPR001387">
    <property type="entry name" value="Cro/C1-type_HTH"/>
</dbReference>
<dbReference type="Proteomes" id="UP000598775">
    <property type="component" value="Unassembled WGS sequence"/>
</dbReference>
<feature type="compositionally biased region" description="Polar residues" evidence="2">
    <location>
        <begin position="203"/>
        <end position="212"/>
    </location>
</feature>
<proteinExistence type="predicted"/>
<keyword evidence="1" id="KW-0238">DNA-binding</keyword>
<dbReference type="EMBL" id="BMGP01000012">
    <property type="protein sequence ID" value="GGF42044.1"/>
    <property type="molecule type" value="Genomic_DNA"/>
</dbReference>
<dbReference type="PROSITE" id="PS50943">
    <property type="entry name" value="HTH_CROC1"/>
    <property type="match status" value="1"/>
</dbReference>
<comment type="caution">
    <text evidence="4">The sequence shown here is derived from an EMBL/GenBank/DDBJ whole genome shotgun (WGS) entry which is preliminary data.</text>
</comment>
<dbReference type="Gene3D" id="2.60.120.10">
    <property type="entry name" value="Jelly Rolls"/>
    <property type="match status" value="1"/>
</dbReference>
<dbReference type="PANTHER" id="PTHR46797:SF1">
    <property type="entry name" value="METHYLPHOSPHONATE SYNTHASE"/>
    <property type="match status" value="1"/>
</dbReference>
<dbReference type="GO" id="GO:0003677">
    <property type="term" value="F:DNA binding"/>
    <property type="evidence" value="ECO:0007669"/>
    <property type="project" value="UniProtKB-KW"/>
</dbReference>
<dbReference type="SUPFAM" id="SSF47413">
    <property type="entry name" value="lambda repressor-like DNA-binding domains"/>
    <property type="match status" value="1"/>
</dbReference>
<dbReference type="PANTHER" id="PTHR46797">
    <property type="entry name" value="HTH-TYPE TRANSCRIPTIONAL REGULATOR"/>
    <property type="match status" value="1"/>
</dbReference>
<feature type="domain" description="HTH cro/C1-type" evidence="3">
    <location>
        <begin position="18"/>
        <end position="72"/>
    </location>
</feature>
<dbReference type="SMART" id="SM00530">
    <property type="entry name" value="HTH_XRE"/>
    <property type="match status" value="1"/>
</dbReference>
<dbReference type="InterPro" id="IPR011051">
    <property type="entry name" value="RmlC_Cupin_sf"/>
</dbReference>
<dbReference type="InterPro" id="IPR010982">
    <property type="entry name" value="Lambda_DNA-bd_dom_sf"/>
</dbReference>
<dbReference type="Gene3D" id="1.10.260.40">
    <property type="entry name" value="lambda repressor-like DNA-binding domains"/>
    <property type="match status" value="1"/>
</dbReference>
<feature type="region of interest" description="Disordered" evidence="2">
    <location>
        <begin position="185"/>
        <end position="212"/>
    </location>
</feature>
<evidence type="ECO:0000313" key="4">
    <source>
        <dbReference type="EMBL" id="GGF42044.1"/>
    </source>
</evidence>
<dbReference type="InterPro" id="IPR050807">
    <property type="entry name" value="TransReg_Diox_bact_type"/>
</dbReference>
<keyword evidence="5" id="KW-1185">Reference proteome</keyword>
<dbReference type="GO" id="GO:0003700">
    <property type="term" value="F:DNA-binding transcription factor activity"/>
    <property type="evidence" value="ECO:0007669"/>
    <property type="project" value="TreeGrafter"/>
</dbReference>
<dbReference type="GO" id="GO:0005829">
    <property type="term" value="C:cytosol"/>
    <property type="evidence" value="ECO:0007669"/>
    <property type="project" value="TreeGrafter"/>
</dbReference>
<gene>
    <name evidence="4" type="ORF">GCM10011399_38380</name>
</gene>
<evidence type="ECO:0000259" key="3">
    <source>
        <dbReference type="PROSITE" id="PS50943"/>
    </source>
</evidence>
<dbReference type="Pfam" id="PF01381">
    <property type="entry name" value="HTH_3"/>
    <property type="match status" value="1"/>
</dbReference>
<dbReference type="Pfam" id="PF07883">
    <property type="entry name" value="Cupin_2"/>
    <property type="match status" value="1"/>
</dbReference>
<dbReference type="InterPro" id="IPR013096">
    <property type="entry name" value="Cupin_2"/>
</dbReference>
<dbReference type="CDD" id="cd00093">
    <property type="entry name" value="HTH_XRE"/>
    <property type="match status" value="1"/>
</dbReference>
<evidence type="ECO:0000256" key="2">
    <source>
        <dbReference type="SAM" id="MobiDB-lite"/>
    </source>
</evidence>
<sequence>MLLRMTQEPLDEIVRQRIRGLRIARGWTLDTLAARCHLSASTLSRIETGHRRIALDQLVPIAAALGTTLDQLVEPEGDDDVVIRPEPESRPGSTTWLLSRERDRRGVTVAKMRITPERETGEPGVHPGYEWFTVLSGTIRLHLGERTILVRDGQAAEFPTMTPHSIHAHEGPAEILTIFDHDGERAHLPGQRRSPRDHEKTDTQVATNDTER</sequence>
<reference evidence="4 5" key="1">
    <citation type="journal article" date="2014" name="Int. J. Syst. Evol. Microbiol.">
        <title>Complete genome sequence of Corynebacterium casei LMG S-19264T (=DSM 44701T), isolated from a smear-ripened cheese.</title>
        <authorList>
            <consortium name="US DOE Joint Genome Institute (JGI-PGF)"/>
            <person name="Walter F."/>
            <person name="Albersmeier A."/>
            <person name="Kalinowski J."/>
            <person name="Ruckert C."/>
        </authorList>
    </citation>
    <scope>NUCLEOTIDE SEQUENCE [LARGE SCALE GENOMIC DNA]</scope>
    <source>
        <strain evidence="4 5">CGMCC 1.12976</strain>
    </source>
</reference>
<dbReference type="CDD" id="cd02209">
    <property type="entry name" value="cupin_XRE_C"/>
    <property type="match status" value="1"/>
</dbReference>
<evidence type="ECO:0000256" key="1">
    <source>
        <dbReference type="ARBA" id="ARBA00023125"/>
    </source>
</evidence>
<protein>
    <submittedName>
        <fullName evidence="4">Transcriptional regulator</fullName>
    </submittedName>
</protein>
<evidence type="ECO:0000313" key="5">
    <source>
        <dbReference type="Proteomes" id="UP000598775"/>
    </source>
</evidence>